<dbReference type="InterPro" id="IPR014284">
    <property type="entry name" value="RNA_pol_sigma-70_dom"/>
</dbReference>
<dbReference type="InterPro" id="IPR013325">
    <property type="entry name" value="RNA_pol_sigma_r2"/>
</dbReference>
<dbReference type="InterPro" id="IPR036388">
    <property type="entry name" value="WH-like_DNA-bd_sf"/>
</dbReference>
<dbReference type="Proteomes" id="UP001596106">
    <property type="component" value="Unassembled WGS sequence"/>
</dbReference>
<comment type="caution">
    <text evidence="7">The sequence shown here is derived from an EMBL/GenBank/DDBJ whole genome shotgun (WGS) entry which is preliminary data.</text>
</comment>
<comment type="similarity">
    <text evidence="1">Belongs to the sigma-70 factor family. ECF subfamily.</text>
</comment>
<dbReference type="PRINTS" id="PR00038">
    <property type="entry name" value="HTHLUXR"/>
</dbReference>
<dbReference type="InterPro" id="IPR013249">
    <property type="entry name" value="RNA_pol_sigma70_r4_t2"/>
</dbReference>
<organism evidence="7 8">
    <name type="scientific">Larkinella bovis</name>
    <dbReference type="NCBI Taxonomy" id="683041"/>
    <lineage>
        <taxon>Bacteria</taxon>
        <taxon>Pseudomonadati</taxon>
        <taxon>Bacteroidota</taxon>
        <taxon>Cytophagia</taxon>
        <taxon>Cytophagales</taxon>
        <taxon>Spirosomataceae</taxon>
        <taxon>Larkinella</taxon>
    </lineage>
</organism>
<dbReference type="NCBIfam" id="TIGR02985">
    <property type="entry name" value="Sig70_bacteroi1"/>
    <property type="match status" value="1"/>
</dbReference>
<dbReference type="NCBIfam" id="TIGR02937">
    <property type="entry name" value="sigma70-ECF"/>
    <property type="match status" value="1"/>
</dbReference>
<keyword evidence="8" id="KW-1185">Reference proteome</keyword>
<dbReference type="Pfam" id="PF08281">
    <property type="entry name" value="Sigma70_r4_2"/>
    <property type="match status" value="1"/>
</dbReference>
<dbReference type="SUPFAM" id="SSF88946">
    <property type="entry name" value="Sigma2 domain of RNA polymerase sigma factors"/>
    <property type="match status" value="1"/>
</dbReference>
<dbReference type="InterPro" id="IPR000792">
    <property type="entry name" value="Tscrpt_reg_LuxR_C"/>
</dbReference>
<proteinExistence type="inferred from homology"/>
<evidence type="ECO:0000256" key="4">
    <source>
        <dbReference type="ARBA" id="ARBA00023163"/>
    </source>
</evidence>
<dbReference type="Gene3D" id="1.10.10.10">
    <property type="entry name" value="Winged helix-like DNA-binding domain superfamily/Winged helix DNA-binding domain"/>
    <property type="match status" value="1"/>
</dbReference>
<evidence type="ECO:0000313" key="8">
    <source>
        <dbReference type="Proteomes" id="UP001596106"/>
    </source>
</evidence>
<reference evidence="8" key="1">
    <citation type="journal article" date="2019" name="Int. J. Syst. Evol. Microbiol.">
        <title>The Global Catalogue of Microorganisms (GCM) 10K type strain sequencing project: providing services to taxonomists for standard genome sequencing and annotation.</title>
        <authorList>
            <consortium name="The Broad Institute Genomics Platform"/>
            <consortium name="The Broad Institute Genome Sequencing Center for Infectious Disease"/>
            <person name="Wu L."/>
            <person name="Ma J."/>
        </authorList>
    </citation>
    <scope>NUCLEOTIDE SEQUENCE [LARGE SCALE GENOMIC DNA]</scope>
    <source>
        <strain evidence="8">CCUG 55250</strain>
    </source>
</reference>
<keyword evidence="2" id="KW-0805">Transcription regulation</keyword>
<evidence type="ECO:0000259" key="5">
    <source>
        <dbReference type="Pfam" id="PF04542"/>
    </source>
</evidence>
<evidence type="ECO:0000313" key="7">
    <source>
        <dbReference type="EMBL" id="MFC5412774.1"/>
    </source>
</evidence>
<dbReference type="InterPro" id="IPR007627">
    <property type="entry name" value="RNA_pol_sigma70_r2"/>
</dbReference>
<keyword evidence="4" id="KW-0804">Transcription</keyword>
<dbReference type="InterPro" id="IPR014327">
    <property type="entry name" value="RNA_pol_sigma70_bacteroid"/>
</dbReference>
<protein>
    <submittedName>
        <fullName evidence="7">RNA polymerase sigma-70 factor</fullName>
    </submittedName>
</protein>
<dbReference type="SUPFAM" id="SSF88659">
    <property type="entry name" value="Sigma3 and sigma4 domains of RNA polymerase sigma factors"/>
    <property type="match status" value="1"/>
</dbReference>
<name>A0ABW0IIQ9_9BACT</name>
<gene>
    <name evidence="7" type="ORF">ACFPMF_25845</name>
</gene>
<dbReference type="InterPro" id="IPR039425">
    <property type="entry name" value="RNA_pol_sigma-70-like"/>
</dbReference>
<feature type="domain" description="RNA polymerase sigma-70 region 2" evidence="5">
    <location>
        <begin position="28"/>
        <end position="91"/>
    </location>
</feature>
<dbReference type="InterPro" id="IPR013324">
    <property type="entry name" value="RNA_pol_sigma_r3/r4-like"/>
</dbReference>
<sequence length="194" mass="22936">MENESPSDPDWLIRRTLQQDPIKGFELLYQRYYRPLCSHVARLVYSREIGEDLVGDLFYHLWQNNQYSQISGSFRAYLFSAARNRAINYLRWEFNRTQPTEESDLTDRIDSAESDRDLAFEELTVRINRALEALPPQCRNVFIMSRFEGQKNTEISSQLAISVKTVEGHLTKALARLRQSLHDYWLILLLFLVW</sequence>
<dbReference type="PANTHER" id="PTHR43133">
    <property type="entry name" value="RNA POLYMERASE ECF-TYPE SIGMA FACTO"/>
    <property type="match status" value="1"/>
</dbReference>
<dbReference type="Pfam" id="PF04542">
    <property type="entry name" value="Sigma70_r2"/>
    <property type="match status" value="1"/>
</dbReference>
<dbReference type="PANTHER" id="PTHR43133:SF46">
    <property type="entry name" value="RNA POLYMERASE SIGMA-70 FACTOR ECF SUBFAMILY"/>
    <property type="match status" value="1"/>
</dbReference>
<keyword evidence="3" id="KW-0731">Sigma factor</keyword>
<feature type="domain" description="RNA polymerase sigma factor 70 region 4 type 2" evidence="6">
    <location>
        <begin position="126"/>
        <end position="177"/>
    </location>
</feature>
<evidence type="ECO:0000256" key="3">
    <source>
        <dbReference type="ARBA" id="ARBA00023082"/>
    </source>
</evidence>
<dbReference type="EMBL" id="JBHSMA010000015">
    <property type="protein sequence ID" value="MFC5412774.1"/>
    <property type="molecule type" value="Genomic_DNA"/>
</dbReference>
<evidence type="ECO:0000256" key="1">
    <source>
        <dbReference type="ARBA" id="ARBA00010641"/>
    </source>
</evidence>
<accession>A0ABW0IIQ9</accession>
<dbReference type="CDD" id="cd06171">
    <property type="entry name" value="Sigma70_r4"/>
    <property type="match status" value="1"/>
</dbReference>
<dbReference type="Gene3D" id="1.10.1740.10">
    <property type="match status" value="1"/>
</dbReference>
<evidence type="ECO:0000259" key="6">
    <source>
        <dbReference type="Pfam" id="PF08281"/>
    </source>
</evidence>
<evidence type="ECO:0000256" key="2">
    <source>
        <dbReference type="ARBA" id="ARBA00023015"/>
    </source>
</evidence>